<dbReference type="PROSITE" id="PS00675">
    <property type="entry name" value="SIGMA54_INTERACT_1"/>
    <property type="match status" value="1"/>
</dbReference>
<dbReference type="GO" id="GO:0005524">
    <property type="term" value="F:ATP binding"/>
    <property type="evidence" value="ECO:0007669"/>
    <property type="project" value="UniProtKB-KW"/>
</dbReference>
<protein>
    <submittedName>
        <fullName evidence="1">ATP-binding protein</fullName>
    </submittedName>
</protein>
<comment type="caution">
    <text evidence="1">The sequence shown here is derived from an EMBL/GenBank/DDBJ whole genome shotgun (WGS) entry which is preliminary data.</text>
</comment>
<evidence type="ECO:0000313" key="2">
    <source>
        <dbReference type="Proteomes" id="UP000325243"/>
    </source>
</evidence>
<dbReference type="Proteomes" id="UP000325243">
    <property type="component" value="Unassembled WGS sequence"/>
</dbReference>
<dbReference type="SUPFAM" id="SSF52540">
    <property type="entry name" value="P-loop containing nucleoside triphosphate hydrolases"/>
    <property type="match status" value="1"/>
</dbReference>
<dbReference type="InterPro" id="IPR027417">
    <property type="entry name" value="P-loop_NTPase"/>
</dbReference>
<accession>A0A5S4V5P2</accession>
<dbReference type="Gene3D" id="3.40.50.300">
    <property type="entry name" value="P-loop containing nucleotide triphosphate hydrolases"/>
    <property type="match status" value="1"/>
</dbReference>
<dbReference type="AlphaFoldDB" id="A0A5S4V5P2"/>
<dbReference type="InterPro" id="IPR025662">
    <property type="entry name" value="Sigma_54_int_dom_ATP-bd_1"/>
</dbReference>
<keyword evidence="2" id="KW-1185">Reference proteome</keyword>
<reference evidence="1 2" key="1">
    <citation type="submission" date="2019-08" db="EMBL/GenBank/DDBJ databases">
        <authorList>
            <person name="Hu J."/>
        </authorList>
    </citation>
    <scope>NUCLEOTIDE SEQUENCE [LARGE SCALE GENOMIC DNA]</scope>
    <source>
        <strain evidence="1 2">NEAU-184</strain>
    </source>
</reference>
<sequence length="475" mass="52615">MGWLRRLFRRHDGLIPVNEVFTPGSPAKRLFVERTREEKRLKSALSSAGMQVILFGESGAGKSSLAEKVLGELKRRYVVTRCTSKTTFEQLMDSGFDELASFTTVEKRTSTDVELGGSTTLGGGKLPASLGAKASYRAGEGETARRVVDPQTSPAALAKRFKSRDCSWLIEDFHKVPQEVRDGFADVLKIFSDTAHPRTAIIVLGARETSDDVVNLPSANVTNRVAPIELRPLTDTELGELLDEGGRLLNVDFSEVRADIIASSAGVASVTHGLAKACLDQLDIEVKQKTLFKVSASVWDDAATEYVETYAGGVRAQFTKALTDKGTKQSTYKNYKVVVRALASFPEHGATRGELLTKIREVHPDYPGGNLDLYLRKLGEEPRGEIVRKTAEGKFRFDRPLQLTYARTWFKLGETSGLFAEKLEQYVPAERDTEVEGLDALIEEYEKEHAKDHAEYFAWLAENGDEYPAPRTSRD</sequence>
<keyword evidence="1" id="KW-0547">Nucleotide-binding</keyword>
<dbReference type="RefSeq" id="WP_148732633.1">
    <property type="nucleotide sequence ID" value="NZ_VSSB01000001.1"/>
</dbReference>
<name>A0A5S4V5P2_9MICO</name>
<gene>
    <name evidence="1" type="ORF">FYC51_05540</name>
</gene>
<organism evidence="1 2">
    <name type="scientific">Agromyces mariniharenae</name>
    <dbReference type="NCBI Taxonomy" id="2604423"/>
    <lineage>
        <taxon>Bacteria</taxon>
        <taxon>Bacillati</taxon>
        <taxon>Actinomycetota</taxon>
        <taxon>Actinomycetes</taxon>
        <taxon>Micrococcales</taxon>
        <taxon>Microbacteriaceae</taxon>
        <taxon>Agromyces</taxon>
    </lineage>
</organism>
<keyword evidence="1" id="KW-0067">ATP-binding</keyword>
<dbReference type="EMBL" id="VSSB01000001">
    <property type="protein sequence ID" value="TYL53163.1"/>
    <property type="molecule type" value="Genomic_DNA"/>
</dbReference>
<proteinExistence type="predicted"/>
<evidence type="ECO:0000313" key="1">
    <source>
        <dbReference type="EMBL" id="TYL53163.1"/>
    </source>
</evidence>